<accession>A0A7R6PRS7</accession>
<dbReference type="PANTHER" id="PTHR34980">
    <property type="entry name" value="INNER MEMBRANE PROTEIN-RELATED-RELATED"/>
    <property type="match status" value="1"/>
</dbReference>
<keyword evidence="1" id="KW-0472">Membrane</keyword>
<feature type="transmembrane region" description="Helical" evidence="1">
    <location>
        <begin position="23"/>
        <end position="46"/>
    </location>
</feature>
<protein>
    <recommendedName>
        <fullName evidence="4">DUF805 domain-containing protein</fullName>
    </recommendedName>
</protein>
<organism evidence="2 3">
    <name type="scientific">Neptunomonas japonica JAMM 1380</name>
    <dbReference type="NCBI Taxonomy" id="1441457"/>
    <lineage>
        <taxon>Bacteria</taxon>
        <taxon>Pseudomonadati</taxon>
        <taxon>Pseudomonadota</taxon>
        <taxon>Gammaproteobacteria</taxon>
        <taxon>Oceanospirillales</taxon>
        <taxon>Oceanospirillaceae</taxon>
        <taxon>Neptunomonas</taxon>
    </lineage>
</organism>
<dbReference type="Pfam" id="PF05656">
    <property type="entry name" value="DUF805"/>
    <property type="match status" value="1"/>
</dbReference>
<evidence type="ECO:0008006" key="4">
    <source>
        <dbReference type="Google" id="ProtNLM"/>
    </source>
</evidence>
<dbReference type="EMBL" id="AP014546">
    <property type="protein sequence ID" value="BBB31422.1"/>
    <property type="molecule type" value="Genomic_DNA"/>
</dbReference>
<keyword evidence="1" id="KW-0812">Transmembrane</keyword>
<evidence type="ECO:0000313" key="2">
    <source>
        <dbReference type="EMBL" id="BBB31422.1"/>
    </source>
</evidence>
<keyword evidence="3" id="KW-1185">Reference proteome</keyword>
<reference evidence="2 3" key="1">
    <citation type="journal article" date="2008" name="Int. J. Syst. Evol. Microbiol.">
        <title>Neptunomonas japonica sp. nov., an Osedax japonicus symbiont-like bacterium isolated from sediment adjacent to sperm whale carcasses off Kagoshima, Japan.</title>
        <authorList>
            <person name="Miyazaki M."/>
            <person name="Nogi Y."/>
            <person name="Fujiwara Y."/>
            <person name="Kawato M."/>
            <person name="Kubokawa K."/>
            <person name="Horikoshi K."/>
        </authorList>
    </citation>
    <scope>NUCLEOTIDE SEQUENCE [LARGE SCALE GENOMIC DNA]</scope>
    <source>
        <strain evidence="2 3">JAMM 1380</strain>
    </source>
</reference>
<name>A0A7R6PRS7_9GAMM</name>
<dbReference type="InterPro" id="IPR008523">
    <property type="entry name" value="DUF805"/>
</dbReference>
<evidence type="ECO:0000256" key="1">
    <source>
        <dbReference type="SAM" id="Phobius"/>
    </source>
</evidence>
<feature type="transmembrane region" description="Helical" evidence="1">
    <location>
        <begin position="83"/>
        <end position="104"/>
    </location>
</feature>
<keyword evidence="1" id="KW-1133">Transmembrane helix</keyword>
<proteinExistence type="predicted"/>
<dbReference type="AlphaFoldDB" id="A0A7R6PRS7"/>
<feature type="transmembrane region" description="Helical" evidence="1">
    <location>
        <begin position="52"/>
        <end position="71"/>
    </location>
</feature>
<dbReference type="Proteomes" id="UP000595332">
    <property type="component" value="Chromosome"/>
</dbReference>
<dbReference type="GO" id="GO:0005886">
    <property type="term" value="C:plasma membrane"/>
    <property type="evidence" value="ECO:0007669"/>
    <property type="project" value="TreeGrafter"/>
</dbReference>
<sequence>MDWYLQVIKKYTVFSGRASREEFWYFMLINILISIAVGFVDGFMGWRYASGAGFLGGLYSLFIFLPSLAVSVRRLHDIGRCGWWVLIMLVPLLGWIILLVMMAFPSKPNNEYGPQNNHDETAF</sequence>
<dbReference type="PANTHER" id="PTHR34980:SF2">
    <property type="entry name" value="INNER MEMBRANE PROTEIN YHAH-RELATED"/>
    <property type="match status" value="1"/>
</dbReference>
<evidence type="ECO:0000313" key="3">
    <source>
        <dbReference type="Proteomes" id="UP000595332"/>
    </source>
</evidence>
<gene>
    <name evidence="2" type="ORF">NEJAP_3484</name>
</gene>
<dbReference type="KEGG" id="njp:NEJAP_3484"/>
<dbReference type="RefSeq" id="WP_201348497.1">
    <property type="nucleotide sequence ID" value="NZ_AP014546.1"/>
</dbReference>